<dbReference type="CDD" id="cd00060">
    <property type="entry name" value="FHA"/>
    <property type="match status" value="1"/>
</dbReference>
<sequence>MTLVTLQAIEGLERGQVYQNLKPPITMGREEENSIRLNDERVSRFHAKIQEDQGHLIFTDLGSTNGSRVNGVPVHLHVLQVGDQISIGRCLLVLGDDEELAQFFAEQGPPAVSLTESGQLIDDETESAASIKNGASEEPIGDSGPVELPRLVKAPELPQGLNLLQKTLLSDYLVYVHGQLGQIISTARQMNPDEADSNEGLAAENMQEESADMQMSWSHWQQLIQLEIQLSRHLKKLADPEE</sequence>
<keyword evidence="3" id="KW-1185">Reference proteome</keyword>
<protein>
    <submittedName>
        <fullName evidence="2">Oxoglutarate dehydrogenase inhibitor</fullName>
    </submittedName>
</protein>
<dbReference type="InterPro" id="IPR050923">
    <property type="entry name" value="Cell_Proc_Reg/RNA_Proc"/>
</dbReference>
<dbReference type="Pfam" id="PF00498">
    <property type="entry name" value="FHA"/>
    <property type="match status" value="1"/>
</dbReference>
<dbReference type="InterPro" id="IPR000253">
    <property type="entry name" value="FHA_dom"/>
</dbReference>
<dbReference type="Gene3D" id="2.60.200.20">
    <property type="match status" value="1"/>
</dbReference>
<evidence type="ECO:0000313" key="2">
    <source>
        <dbReference type="EMBL" id="QDU78408.1"/>
    </source>
</evidence>
<dbReference type="PROSITE" id="PS50006">
    <property type="entry name" value="FHA_DOMAIN"/>
    <property type="match status" value="1"/>
</dbReference>
<dbReference type="EMBL" id="CP036281">
    <property type="protein sequence ID" value="QDU78408.1"/>
    <property type="molecule type" value="Genomic_DNA"/>
</dbReference>
<dbReference type="KEGG" id="plon:Pla110_01090"/>
<dbReference type="Proteomes" id="UP000317178">
    <property type="component" value="Chromosome"/>
</dbReference>
<dbReference type="RefSeq" id="WP_144992131.1">
    <property type="nucleotide sequence ID" value="NZ_CP036281.1"/>
</dbReference>
<proteinExistence type="predicted"/>
<dbReference type="SUPFAM" id="SSF49879">
    <property type="entry name" value="SMAD/FHA domain"/>
    <property type="match status" value="1"/>
</dbReference>
<accession>A0A518CGQ6</accession>
<dbReference type="SMART" id="SM00240">
    <property type="entry name" value="FHA"/>
    <property type="match status" value="1"/>
</dbReference>
<feature type="domain" description="FHA" evidence="1">
    <location>
        <begin position="25"/>
        <end position="74"/>
    </location>
</feature>
<gene>
    <name evidence="2" type="primary">odhI_1</name>
    <name evidence="2" type="ORF">Pla110_01090</name>
</gene>
<evidence type="ECO:0000259" key="1">
    <source>
        <dbReference type="PROSITE" id="PS50006"/>
    </source>
</evidence>
<evidence type="ECO:0000313" key="3">
    <source>
        <dbReference type="Proteomes" id="UP000317178"/>
    </source>
</evidence>
<dbReference type="OrthoDB" id="9816434at2"/>
<dbReference type="PANTHER" id="PTHR23308">
    <property type="entry name" value="NUCLEAR INHIBITOR OF PROTEIN PHOSPHATASE-1"/>
    <property type="match status" value="1"/>
</dbReference>
<name>A0A518CGQ6_9PLAN</name>
<dbReference type="AlphaFoldDB" id="A0A518CGQ6"/>
<dbReference type="InterPro" id="IPR008984">
    <property type="entry name" value="SMAD_FHA_dom_sf"/>
</dbReference>
<organism evidence="2 3">
    <name type="scientific">Polystyrenella longa</name>
    <dbReference type="NCBI Taxonomy" id="2528007"/>
    <lineage>
        <taxon>Bacteria</taxon>
        <taxon>Pseudomonadati</taxon>
        <taxon>Planctomycetota</taxon>
        <taxon>Planctomycetia</taxon>
        <taxon>Planctomycetales</taxon>
        <taxon>Planctomycetaceae</taxon>
        <taxon>Polystyrenella</taxon>
    </lineage>
</organism>
<reference evidence="2 3" key="1">
    <citation type="submission" date="2019-02" db="EMBL/GenBank/DDBJ databases">
        <title>Deep-cultivation of Planctomycetes and their phenomic and genomic characterization uncovers novel biology.</title>
        <authorList>
            <person name="Wiegand S."/>
            <person name="Jogler M."/>
            <person name="Boedeker C."/>
            <person name="Pinto D."/>
            <person name="Vollmers J."/>
            <person name="Rivas-Marin E."/>
            <person name="Kohn T."/>
            <person name="Peeters S.H."/>
            <person name="Heuer A."/>
            <person name="Rast P."/>
            <person name="Oberbeckmann S."/>
            <person name="Bunk B."/>
            <person name="Jeske O."/>
            <person name="Meyerdierks A."/>
            <person name="Storesund J.E."/>
            <person name="Kallscheuer N."/>
            <person name="Luecker S."/>
            <person name="Lage O.M."/>
            <person name="Pohl T."/>
            <person name="Merkel B.J."/>
            <person name="Hornburger P."/>
            <person name="Mueller R.-W."/>
            <person name="Bruemmer F."/>
            <person name="Labrenz M."/>
            <person name="Spormann A.M."/>
            <person name="Op den Camp H."/>
            <person name="Overmann J."/>
            <person name="Amann R."/>
            <person name="Jetten M.S.M."/>
            <person name="Mascher T."/>
            <person name="Medema M.H."/>
            <person name="Devos D.P."/>
            <person name="Kaster A.-K."/>
            <person name="Ovreas L."/>
            <person name="Rohde M."/>
            <person name="Galperin M.Y."/>
            <person name="Jogler C."/>
        </authorList>
    </citation>
    <scope>NUCLEOTIDE SEQUENCE [LARGE SCALE GENOMIC DNA]</scope>
    <source>
        <strain evidence="2 3">Pla110</strain>
    </source>
</reference>